<evidence type="ECO:0000313" key="3">
    <source>
        <dbReference type="Proteomes" id="UP000308549"/>
    </source>
</evidence>
<dbReference type="PANTHER" id="PTHR10983">
    <property type="entry name" value="1-ACYLGLYCEROL-3-PHOSPHATE ACYLTRANSFERASE-RELATED"/>
    <property type="match status" value="1"/>
</dbReference>
<name>A0A4V5N5G1_9PEZI</name>
<dbReference type="Proteomes" id="UP000308549">
    <property type="component" value="Unassembled WGS sequence"/>
</dbReference>
<dbReference type="SMART" id="SM00563">
    <property type="entry name" value="PlsC"/>
    <property type="match status" value="1"/>
</dbReference>
<reference evidence="2 3" key="1">
    <citation type="submission" date="2017-03" db="EMBL/GenBank/DDBJ databases">
        <title>Genomes of endolithic fungi from Antarctica.</title>
        <authorList>
            <person name="Coleine C."/>
            <person name="Masonjones S."/>
            <person name="Stajich J.E."/>
        </authorList>
    </citation>
    <scope>NUCLEOTIDE SEQUENCE [LARGE SCALE GENOMIC DNA]</scope>
    <source>
        <strain evidence="2 3">CCFEE 6315</strain>
    </source>
</reference>
<dbReference type="PANTHER" id="PTHR10983:SF24">
    <property type="entry name" value="1-ACYLGLYCEROL-3-PHOSPHATE O-ACYLTRANSFERASE 3, ISOFORM E-RELATED"/>
    <property type="match status" value="1"/>
</dbReference>
<dbReference type="AlphaFoldDB" id="A0A4V5N5G1"/>
<organism evidence="2 3">
    <name type="scientific">Salinomyces thailandicus</name>
    <dbReference type="NCBI Taxonomy" id="706561"/>
    <lineage>
        <taxon>Eukaryota</taxon>
        <taxon>Fungi</taxon>
        <taxon>Dikarya</taxon>
        <taxon>Ascomycota</taxon>
        <taxon>Pezizomycotina</taxon>
        <taxon>Dothideomycetes</taxon>
        <taxon>Dothideomycetidae</taxon>
        <taxon>Mycosphaerellales</taxon>
        <taxon>Teratosphaeriaceae</taxon>
        <taxon>Salinomyces</taxon>
    </lineage>
</organism>
<keyword evidence="3" id="KW-1185">Reference proteome</keyword>
<dbReference type="InterPro" id="IPR002123">
    <property type="entry name" value="Plipid/glycerol_acylTrfase"/>
</dbReference>
<dbReference type="OrthoDB" id="189226at2759"/>
<dbReference type="GO" id="GO:0012505">
    <property type="term" value="C:endomembrane system"/>
    <property type="evidence" value="ECO:0007669"/>
    <property type="project" value="TreeGrafter"/>
</dbReference>
<dbReference type="CDD" id="cd07990">
    <property type="entry name" value="LPLAT_LCLAT1-like"/>
    <property type="match status" value="1"/>
</dbReference>
<proteinExistence type="predicted"/>
<evidence type="ECO:0000313" key="2">
    <source>
        <dbReference type="EMBL" id="TKA31679.1"/>
    </source>
</evidence>
<evidence type="ECO:0000259" key="1">
    <source>
        <dbReference type="SMART" id="SM00563"/>
    </source>
</evidence>
<feature type="domain" description="Phospholipid/glycerol acyltransferase" evidence="1">
    <location>
        <begin position="94"/>
        <end position="216"/>
    </location>
</feature>
<dbReference type="EMBL" id="NAJL01000007">
    <property type="protein sequence ID" value="TKA31679.1"/>
    <property type="molecule type" value="Genomic_DNA"/>
</dbReference>
<comment type="caution">
    <text evidence="2">The sequence shown here is derived from an EMBL/GenBank/DDBJ whole genome shotgun (WGS) entry which is preliminary data.</text>
</comment>
<protein>
    <recommendedName>
        <fullName evidence="1">Phospholipid/glycerol acyltransferase domain-containing protein</fullName>
    </recommendedName>
</protein>
<accession>A0A4V5N5G1</accession>
<dbReference type="SUPFAM" id="SSF69593">
    <property type="entry name" value="Glycerol-3-phosphate (1)-acyltransferase"/>
    <property type="match status" value="1"/>
</dbReference>
<dbReference type="GO" id="GO:0003841">
    <property type="term" value="F:1-acylglycerol-3-phosphate O-acyltransferase activity"/>
    <property type="evidence" value="ECO:0007669"/>
    <property type="project" value="TreeGrafter"/>
</dbReference>
<gene>
    <name evidence="2" type="ORF">B0A50_01757</name>
</gene>
<sequence length="426" mass="47488">MPKSQLKGLPLGTQLALAVRCTLLVVPWLAQLLIADILLSALLPISSLLPDQCNDLSSRIAGWIWRGVQRIFTTSNGADITVSGGENLRRGESAIVVSNHVEWTDFYMIQELAEKAGMLERCRWFAKQQLKWVPFLGWGLWAMGMPLVSRNWTQDQREMDRIFKGVLQRHWPIWLVAYSEATRFTSRKRLETEAWCEANGKRLGKHLLFPRTKGFVASVQKLRVTPHVTAVYDMTVAYAKDDKLFQSPPSFGQSLLFPGLSDQWRFYALAQYVEAQIRDQYQLCGVYYSGIISVYGGAIAGPDVSSEVTRLPFTPANSCLPVQPQSYQLYNVTSAQQVLHSNTSVDAIRDMGGRTGFTPVASVVYNDDNGTSPTVQFLCMHLLSADGGELPFQQLNYETSDASTLRRSSAVLCGLGMVVWAALASM</sequence>
<dbReference type="Pfam" id="PF01553">
    <property type="entry name" value="Acyltransferase"/>
    <property type="match status" value="1"/>
</dbReference>